<dbReference type="InterPro" id="IPR046867">
    <property type="entry name" value="AldOxase/xan_DH_MoCoBD2"/>
</dbReference>
<dbReference type="SUPFAM" id="SSF56003">
    <property type="entry name" value="Molybdenum cofactor-binding domain"/>
    <property type="match status" value="1"/>
</dbReference>
<evidence type="ECO:0000256" key="2">
    <source>
        <dbReference type="ARBA" id="ARBA00023002"/>
    </source>
</evidence>
<dbReference type="InterPro" id="IPR016208">
    <property type="entry name" value="Ald_Oxase/xanthine_DH-like"/>
</dbReference>
<dbReference type="InterPro" id="IPR037165">
    <property type="entry name" value="AldOxase/xan_DH_Mopterin-bd_sf"/>
</dbReference>
<feature type="domain" description="Aldehyde oxidase/xanthine dehydrogenase a/b hammerhead" evidence="3">
    <location>
        <begin position="22"/>
        <end position="126"/>
    </location>
</feature>
<dbReference type="Pfam" id="PF02738">
    <property type="entry name" value="MoCoBD_1"/>
    <property type="match status" value="1"/>
</dbReference>
<evidence type="ECO:0000259" key="3">
    <source>
        <dbReference type="SMART" id="SM01008"/>
    </source>
</evidence>
<dbReference type="EMBL" id="JBHTEE010000001">
    <property type="protein sequence ID" value="MFC7603543.1"/>
    <property type="molecule type" value="Genomic_DNA"/>
</dbReference>
<dbReference type="InterPro" id="IPR000674">
    <property type="entry name" value="Ald_Oxase/Xan_DH_a/b"/>
</dbReference>
<sequence>MTTLDKVVGRAPTRIDGREKVTGAARYAYEYPVPNAVYVWPVQATIARGRVRAVHGGAALALPGVIAVLNSGNVSRLRPADDAELAVLQSADVAYRGQIVAAVVASTLEGAREAASAVRVDYDEQEHDVVLSPDNPRIFSPRKANAGFPGTVHWGDAESALTAAPAGVDATYTTPAEHASPMEPHATIAFWEGETLTLYNADQAPWMSATAIAALFGLADGAVSIVADHTGGGFGSKAVPRPPTVLAALAARAVGRPVKVAMTRQQMFPLVSYRTPTVQRVRLGAELDGRLTAVWHDALQQSSKRVEYTEQTVAASRMMYATPNSHTAHRLLQLDVPTPSWMRAPGEAPGMFALESAMDELAYALGMDPVELRVVNEPALDPESGLPFSSRNLIACLREGAARFGWAGRDPAPGLRRQGRWLVGTGVASSTYPVLTMASTATVRAEPTGRFVVEIAAADIGTGARTALAQVAADELGVPMDRITVLVGRSVFGPAPFAGGSMGTASWSWAVSKACRALVRELDERAGVIPPEGLQARADTTEDLAAQERFSRHSFGAQFAEVKVDVDSGQVRIERLLGVFAAGRIVNAGTARSQFLGGMTMGISMALHESLQLDPRFGDFTNHDLATYHIASNADVRGIEAHWIDEHDDRLNPVGVKGIGEVGIVGTAAAIANAVFHATGSRQRDLPITLDRVRAAMHTG</sequence>
<keyword evidence="1" id="KW-0500">Molybdenum</keyword>
<name>A0ABW2T4S6_9ACTN</name>
<proteinExistence type="predicted"/>
<comment type="caution">
    <text evidence="4">The sequence shown here is derived from an EMBL/GenBank/DDBJ whole genome shotgun (WGS) entry which is preliminary data.</text>
</comment>
<evidence type="ECO:0000313" key="4">
    <source>
        <dbReference type="EMBL" id="MFC7603543.1"/>
    </source>
</evidence>
<dbReference type="RefSeq" id="WP_343968416.1">
    <property type="nucleotide sequence ID" value="NZ_BAAAGK010000065.1"/>
</dbReference>
<dbReference type="Gene3D" id="3.90.1170.50">
    <property type="entry name" value="Aldehyde oxidase/xanthine dehydrogenase, a/b hammerhead"/>
    <property type="match status" value="1"/>
</dbReference>
<dbReference type="Pfam" id="PF01315">
    <property type="entry name" value="Ald_Xan_dh_C"/>
    <property type="match status" value="1"/>
</dbReference>
<dbReference type="InterPro" id="IPR036856">
    <property type="entry name" value="Ald_Oxase/Xan_DH_a/b_sf"/>
</dbReference>
<dbReference type="Proteomes" id="UP001596514">
    <property type="component" value="Unassembled WGS sequence"/>
</dbReference>
<dbReference type="Pfam" id="PF20256">
    <property type="entry name" value="MoCoBD_2"/>
    <property type="match status" value="1"/>
</dbReference>
<dbReference type="Gene3D" id="3.30.365.10">
    <property type="entry name" value="Aldehyde oxidase/xanthine dehydrogenase, molybdopterin binding domain"/>
    <property type="match status" value="4"/>
</dbReference>
<dbReference type="SMART" id="SM01008">
    <property type="entry name" value="Ald_Xan_dh_C"/>
    <property type="match status" value="1"/>
</dbReference>
<dbReference type="SUPFAM" id="SSF54665">
    <property type="entry name" value="CO dehydrogenase molybdoprotein N-domain-like"/>
    <property type="match status" value="1"/>
</dbReference>
<dbReference type="PANTHER" id="PTHR11908">
    <property type="entry name" value="XANTHINE DEHYDROGENASE"/>
    <property type="match status" value="1"/>
</dbReference>
<dbReference type="PANTHER" id="PTHR11908:SF132">
    <property type="entry name" value="ALDEHYDE OXIDASE 1-RELATED"/>
    <property type="match status" value="1"/>
</dbReference>
<keyword evidence="2" id="KW-0560">Oxidoreductase</keyword>
<keyword evidence="5" id="KW-1185">Reference proteome</keyword>
<reference evidence="5" key="1">
    <citation type="journal article" date="2019" name="Int. J. Syst. Evol. Microbiol.">
        <title>The Global Catalogue of Microorganisms (GCM) 10K type strain sequencing project: providing services to taxonomists for standard genome sequencing and annotation.</title>
        <authorList>
            <consortium name="The Broad Institute Genomics Platform"/>
            <consortium name="The Broad Institute Genome Sequencing Center for Infectious Disease"/>
            <person name="Wu L."/>
            <person name="Ma J."/>
        </authorList>
    </citation>
    <scope>NUCLEOTIDE SEQUENCE [LARGE SCALE GENOMIC DNA]</scope>
    <source>
        <strain evidence="5">JCM 10083</strain>
    </source>
</reference>
<organism evidence="4 5">
    <name type="scientific">Streptosporangium amethystogenes subsp. fukuiense</name>
    <dbReference type="NCBI Taxonomy" id="698418"/>
    <lineage>
        <taxon>Bacteria</taxon>
        <taxon>Bacillati</taxon>
        <taxon>Actinomycetota</taxon>
        <taxon>Actinomycetes</taxon>
        <taxon>Streptosporangiales</taxon>
        <taxon>Streptosporangiaceae</taxon>
        <taxon>Streptosporangium</taxon>
    </lineage>
</organism>
<gene>
    <name evidence="4" type="ORF">ACFQVD_25860</name>
</gene>
<protein>
    <submittedName>
        <fullName evidence="4">Xanthine dehydrogenase family protein molybdopterin-binding subunit</fullName>
    </submittedName>
</protein>
<evidence type="ECO:0000313" key="5">
    <source>
        <dbReference type="Proteomes" id="UP001596514"/>
    </source>
</evidence>
<dbReference type="InterPro" id="IPR008274">
    <property type="entry name" value="AldOxase/xan_DH_MoCoBD1"/>
</dbReference>
<accession>A0ABW2T4S6</accession>
<evidence type="ECO:0000256" key="1">
    <source>
        <dbReference type="ARBA" id="ARBA00022505"/>
    </source>
</evidence>